<evidence type="ECO:0000259" key="15">
    <source>
        <dbReference type="Pfam" id="PF02214"/>
    </source>
</evidence>
<sequence>MAKEHMTALSTKTAFRRTGLRHVHSKKDNTSNADTGSIKRRRNVETPEMVPCTDDVREYRKEIAFDNILRSIRQSFLKIPNFLWNFYIEALLIPAYREEWRKFKRWDPQAHVMTKKELNTRGILTTMQAAPECEFRNRESFEMILYFYQSGGRIRRPYSVDTAVFYAELVFFDLGETFLNEFRESEGYYAEEDEAKLLPKNMFQRKIWLLLEYPESSTLATAVAFNSVFTIVLSIAAFCIGTIPEFGLKKSTSDQIPELGKESNPDEENATDFQDVLNVIETVCVLWFCLEFVTRFISSPKKFRFCTDMMNIIDFVAIVPYFIQLLTALSPSNMSGTESINRATYLSVLRVIRLVRVFRIFKLSRHSKGLQILGLTLKASLQELGLLIFFLFIGVVLFSSAIYFAEQEAKKDSLFPSIPSAFYWGVVTMTTVGYGDMVPRTALGKVIGTVTCVAGVLTIALPVPVIVSNFNFFYSRATEKRGMDANVCNQEHAKMCPFLPGNGIHPDAPEGYDGTLPEGSAYNITVPGSSVSVKGSQKSKSVK</sequence>
<feature type="domain" description="Ion transport" evidence="14">
    <location>
        <begin position="225"/>
        <end position="477"/>
    </location>
</feature>
<organism evidence="16 17">
    <name type="scientific">Allacma fusca</name>
    <dbReference type="NCBI Taxonomy" id="39272"/>
    <lineage>
        <taxon>Eukaryota</taxon>
        <taxon>Metazoa</taxon>
        <taxon>Ecdysozoa</taxon>
        <taxon>Arthropoda</taxon>
        <taxon>Hexapoda</taxon>
        <taxon>Collembola</taxon>
        <taxon>Symphypleona</taxon>
        <taxon>Sminthuridae</taxon>
        <taxon>Allacma</taxon>
    </lineage>
</organism>
<dbReference type="FunFam" id="1.20.120.350:FF:000074">
    <property type="entry name" value="SHaW family of potassium channels"/>
    <property type="match status" value="1"/>
</dbReference>
<keyword evidence="7" id="KW-0630">Potassium</keyword>
<name>A0A8J2KSL6_9HEXA</name>
<dbReference type="FunFam" id="1.10.287.70:FF:000002">
    <property type="entry name" value="Potassium voltage-gated channel subfamily a member"/>
    <property type="match status" value="1"/>
</dbReference>
<feature type="transmembrane region" description="Helical" evidence="13">
    <location>
        <begin position="219"/>
        <end position="243"/>
    </location>
</feature>
<keyword evidence="17" id="KW-1185">Reference proteome</keyword>
<feature type="domain" description="Potassium channel tetramerisation-type BTB" evidence="15">
    <location>
        <begin position="136"/>
        <end position="181"/>
    </location>
</feature>
<keyword evidence="8 13" id="KW-1133">Transmembrane helix</keyword>
<dbReference type="GO" id="GO:0008076">
    <property type="term" value="C:voltage-gated potassium channel complex"/>
    <property type="evidence" value="ECO:0007669"/>
    <property type="project" value="InterPro"/>
</dbReference>
<dbReference type="GO" id="GO:0005251">
    <property type="term" value="F:delayed rectifier potassium channel activity"/>
    <property type="evidence" value="ECO:0007669"/>
    <property type="project" value="TreeGrafter"/>
</dbReference>
<keyword evidence="10 13" id="KW-0472">Membrane</keyword>
<dbReference type="Pfam" id="PF00520">
    <property type="entry name" value="Ion_trans"/>
    <property type="match status" value="1"/>
</dbReference>
<evidence type="ECO:0000256" key="10">
    <source>
        <dbReference type="ARBA" id="ARBA00023136"/>
    </source>
</evidence>
<accession>A0A8J2KSL6</accession>
<keyword evidence="9" id="KW-0406">Ion transport</keyword>
<keyword evidence="11" id="KW-0407">Ion channel</keyword>
<keyword evidence="2" id="KW-0813">Transport</keyword>
<dbReference type="InterPro" id="IPR003131">
    <property type="entry name" value="T1-type_BTB"/>
</dbReference>
<evidence type="ECO:0000256" key="9">
    <source>
        <dbReference type="ARBA" id="ARBA00023065"/>
    </source>
</evidence>
<feature type="transmembrane region" description="Helical" evidence="13">
    <location>
        <begin position="276"/>
        <end position="293"/>
    </location>
</feature>
<proteinExistence type="predicted"/>
<protein>
    <submittedName>
        <fullName evidence="16">Uncharacterized protein</fullName>
    </submittedName>
</protein>
<dbReference type="PANTHER" id="PTHR11537:SF113">
    <property type="entry name" value="POTASSIUM VOLTAGE-GATED CHANNEL PROTEIN SHAKER"/>
    <property type="match status" value="1"/>
</dbReference>
<evidence type="ECO:0000256" key="3">
    <source>
        <dbReference type="ARBA" id="ARBA00022538"/>
    </source>
</evidence>
<evidence type="ECO:0000256" key="5">
    <source>
        <dbReference type="ARBA" id="ARBA00022826"/>
    </source>
</evidence>
<feature type="transmembrane region" description="Helical" evidence="13">
    <location>
        <begin position="446"/>
        <end position="467"/>
    </location>
</feature>
<reference evidence="16" key="1">
    <citation type="submission" date="2021-06" db="EMBL/GenBank/DDBJ databases">
        <authorList>
            <person name="Hodson N. C."/>
            <person name="Mongue J. A."/>
            <person name="Jaron S. K."/>
        </authorList>
    </citation>
    <scope>NUCLEOTIDE SEQUENCE</scope>
</reference>
<dbReference type="EMBL" id="CAJVCH010528099">
    <property type="protein sequence ID" value="CAG7823007.1"/>
    <property type="molecule type" value="Genomic_DNA"/>
</dbReference>
<evidence type="ECO:0000256" key="8">
    <source>
        <dbReference type="ARBA" id="ARBA00022989"/>
    </source>
</evidence>
<evidence type="ECO:0000256" key="4">
    <source>
        <dbReference type="ARBA" id="ARBA00022692"/>
    </source>
</evidence>
<dbReference type="Pfam" id="PF02214">
    <property type="entry name" value="BTB_2"/>
    <property type="match status" value="1"/>
</dbReference>
<dbReference type="PANTHER" id="PTHR11537">
    <property type="entry name" value="VOLTAGE-GATED POTASSIUM CHANNEL"/>
    <property type="match status" value="1"/>
</dbReference>
<dbReference type="GO" id="GO:0051260">
    <property type="term" value="P:protein homooligomerization"/>
    <property type="evidence" value="ECO:0007669"/>
    <property type="project" value="InterPro"/>
</dbReference>
<evidence type="ECO:0000256" key="12">
    <source>
        <dbReference type="SAM" id="MobiDB-lite"/>
    </source>
</evidence>
<dbReference type="InterPro" id="IPR005821">
    <property type="entry name" value="Ion_trans_dom"/>
</dbReference>
<dbReference type="OrthoDB" id="415460at2759"/>
<evidence type="ECO:0000256" key="1">
    <source>
        <dbReference type="ARBA" id="ARBA00004141"/>
    </source>
</evidence>
<evidence type="ECO:0000256" key="7">
    <source>
        <dbReference type="ARBA" id="ARBA00022958"/>
    </source>
</evidence>
<keyword evidence="4 13" id="KW-0812">Transmembrane</keyword>
<evidence type="ECO:0000313" key="16">
    <source>
        <dbReference type="EMBL" id="CAG7823007.1"/>
    </source>
</evidence>
<comment type="subcellular location">
    <subcellularLocation>
        <location evidence="1">Membrane</location>
        <topology evidence="1">Multi-pass membrane protein</topology>
    </subcellularLocation>
</comment>
<dbReference type="InterPro" id="IPR028325">
    <property type="entry name" value="VG_K_chnl"/>
</dbReference>
<evidence type="ECO:0000313" key="17">
    <source>
        <dbReference type="Proteomes" id="UP000708208"/>
    </source>
</evidence>
<keyword evidence="3" id="KW-0633">Potassium transport</keyword>
<dbReference type="AlphaFoldDB" id="A0A8J2KSL6"/>
<gene>
    <name evidence="16" type="ORF">AFUS01_LOCUS33246</name>
</gene>
<dbReference type="Proteomes" id="UP000708208">
    <property type="component" value="Unassembled WGS sequence"/>
</dbReference>
<feature type="region of interest" description="Disordered" evidence="12">
    <location>
        <begin position="20"/>
        <end position="42"/>
    </location>
</feature>
<evidence type="ECO:0000256" key="6">
    <source>
        <dbReference type="ARBA" id="ARBA00022882"/>
    </source>
</evidence>
<dbReference type="GO" id="GO:0001508">
    <property type="term" value="P:action potential"/>
    <property type="evidence" value="ECO:0007669"/>
    <property type="project" value="TreeGrafter"/>
</dbReference>
<feature type="transmembrane region" description="Helical" evidence="13">
    <location>
        <begin position="384"/>
        <end position="405"/>
    </location>
</feature>
<evidence type="ECO:0000256" key="11">
    <source>
        <dbReference type="ARBA" id="ARBA00023303"/>
    </source>
</evidence>
<evidence type="ECO:0000259" key="14">
    <source>
        <dbReference type="Pfam" id="PF00520"/>
    </source>
</evidence>
<feature type="transmembrane region" description="Helical" evidence="13">
    <location>
        <begin position="305"/>
        <end position="323"/>
    </location>
</feature>
<evidence type="ECO:0000256" key="2">
    <source>
        <dbReference type="ARBA" id="ARBA00022448"/>
    </source>
</evidence>
<evidence type="ECO:0000256" key="13">
    <source>
        <dbReference type="SAM" id="Phobius"/>
    </source>
</evidence>
<keyword evidence="5" id="KW-0631">Potassium channel</keyword>
<keyword evidence="6" id="KW-0851">Voltage-gated channel</keyword>
<comment type="caution">
    <text evidence="16">The sequence shown here is derived from an EMBL/GenBank/DDBJ whole genome shotgun (WGS) entry which is preliminary data.</text>
</comment>
<feature type="transmembrane region" description="Helical" evidence="13">
    <location>
        <begin position="417"/>
        <end position="434"/>
    </location>
</feature>